<reference evidence="5 6" key="1">
    <citation type="submission" date="2017-08" db="EMBL/GenBank/DDBJ databases">
        <authorList>
            <person name="Park S.-J."/>
            <person name="Kim H."/>
        </authorList>
    </citation>
    <scope>NUCLEOTIDE SEQUENCE [LARGE SCALE GENOMIC DNA]</scope>
    <source>
        <strain evidence="6">ye3</strain>
    </source>
</reference>
<dbReference type="InterPro" id="IPR009057">
    <property type="entry name" value="Homeodomain-like_sf"/>
</dbReference>
<dbReference type="SUPFAM" id="SSF46689">
    <property type="entry name" value="Homeodomain-like"/>
    <property type="match status" value="2"/>
</dbReference>
<evidence type="ECO:0000259" key="4">
    <source>
        <dbReference type="PROSITE" id="PS01124"/>
    </source>
</evidence>
<dbReference type="Gene3D" id="1.10.10.60">
    <property type="entry name" value="Homeodomain-like"/>
    <property type="match status" value="2"/>
</dbReference>
<keyword evidence="6" id="KW-1185">Reference proteome</keyword>
<dbReference type="GO" id="GO:0043565">
    <property type="term" value="F:sequence-specific DNA binding"/>
    <property type="evidence" value="ECO:0007669"/>
    <property type="project" value="InterPro"/>
</dbReference>
<dbReference type="PROSITE" id="PS00041">
    <property type="entry name" value="HTH_ARAC_FAMILY_1"/>
    <property type="match status" value="1"/>
</dbReference>
<evidence type="ECO:0000313" key="5">
    <source>
        <dbReference type="EMBL" id="QAA93211.1"/>
    </source>
</evidence>
<dbReference type="Pfam" id="PF12833">
    <property type="entry name" value="HTH_18"/>
    <property type="match status" value="1"/>
</dbReference>
<dbReference type="OrthoDB" id="9809338at2"/>
<dbReference type="PANTHER" id="PTHR46796:SF6">
    <property type="entry name" value="ARAC SUBFAMILY"/>
    <property type="match status" value="1"/>
</dbReference>
<evidence type="ECO:0000313" key="6">
    <source>
        <dbReference type="Proteomes" id="UP000283474"/>
    </source>
</evidence>
<dbReference type="GO" id="GO:0003700">
    <property type="term" value="F:DNA-binding transcription factor activity"/>
    <property type="evidence" value="ECO:0007669"/>
    <property type="project" value="InterPro"/>
</dbReference>
<dbReference type="KEGG" id="pus:CKA81_04705"/>
<keyword evidence="1" id="KW-0805">Transcription regulation</keyword>
<feature type="domain" description="HTH araC/xylS-type" evidence="4">
    <location>
        <begin position="82"/>
        <end position="180"/>
    </location>
</feature>
<dbReference type="PRINTS" id="PR00032">
    <property type="entry name" value="HTHARAC"/>
</dbReference>
<evidence type="ECO:0000256" key="1">
    <source>
        <dbReference type="ARBA" id="ARBA00023015"/>
    </source>
</evidence>
<dbReference type="PANTHER" id="PTHR46796">
    <property type="entry name" value="HTH-TYPE TRANSCRIPTIONAL ACTIVATOR RHAS-RELATED"/>
    <property type="match status" value="1"/>
</dbReference>
<dbReference type="InterPro" id="IPR018060">
    <property type="entry name" value="HTH_AraC"/>
</dbReference>
<gene>
    <name evidence="5" type="ORF">CKA81_04705</name>
</gene>
<dbReference type="EMBL" id="CP022987">
    <property type="protein sequence ID" value="QAA93211.1"/>
    <property type="molecule type" value="Genomic_DNA"/>
</dbReference>
<keyword evidence="3" id="KW-0804">Transcription</keyword>
<dbReference type="InterPro" id="IPR050204">
    <property type="entry name" value="AraC_XylS_family_regulators"/>
</dbReference>
<proteinExistence type="predicted"/>
<name>A0A410GA98_9BURK</name>
<dbReference type="InterPro" id="IPR018062">
    <property type="entry name" value="HTH_AraC-typ_CS"/>
</dbReference>
<dbReference type="InterPro" id="IPR020449">
    <property type="entry name" value="Tscrpt_reg_AraC-type_HTH"/>
</dbReference>
<dbReference type="PROSITE" id="PS01124">
    <property type="entry name" value="HTH_ARAC_FAMILY_2"/>
    <property type="match status" value="1"/>
</dbReference>
<organism evidence="5 6">
    <name type="scientific">Pollutimonas thiosulfatoxidans</name>
    <dbReference type="NCBI Taxonomy" id="2028345"/>
    <lineage>
        <taxon>Bacteria</taxon>
        <taxon>Pseudomonadati</taxon>
        <taxon>Pseudomonadota</taxon>
        <taxon>Betaproteobacteria</taxon>
        <taxon>Burkholderiales</taxon>
        <taxon>Alcaligenaceae</taxon>
        <taxon>Pollutimonas</taxon>
    </lineage>
</organism>
<dbReference type="Proteomes" id="UP000283474">
    <property type="component" value="Chromosome"/>
</dbReference>
<sequence>MAQWRKAMHAVISTRVHGGRDQYCVPNDAYHSVGLLLSHAQTSLSGDPDSTRLLLSRALTILQQDEASSKGKRASLAKWQIQRLDNYIDTHLGSRIRTEHLAAVLKLSARHFSHSFKETLGLTPLHYVANRRIESACRTMLTTDFSLTDIAYSYGFCDQSHFIRIFRRQIGITPHAWRRLGSLNPQHSTTTEHLSCKTI</sequence>
<accession>A0A410GA98</accession>
<protein>
    <recommendedName>
        <fullName evidence="4">HTH araC/xylS-type domain-containing protein</fullName>
    </recommendedName>
</protein>
<dbReference type="AlphaFoldDB" id="A0A410GA98"/>
<evidence type="ECO:0000256" key="3">
    <source>
        <dbReference type="ARBA" id="ARBA00023163"/>
    </source>
</evidence>
<dbReference type="SMART" id="SM00342">
    <property type="entry name" value="HTH_ARAC"/>
    <property type="match status" value="1"/>
</dbReference>
<keyword evidence="2" id="KW-0238">DNA-binding</keyword>
<evidence type="ECO:0000256" key="2">
    <source>
        <dbReference type="ARBA" id="ARBA00023125"/>
    </source>
</evidence>